<dbReference type="STRING" id="57577.A0A2K3NP26"/>
<organism evidence="3 4">
    <name type="scientific">Trifolium pratense</name>
    <name type="common">Red clover</name>
    <dbReference type="NCBI Taxonomy" id="57577"/>
    <lineage>
        <taxon>Eukaryota</taxon>
        <taxon>Viridiplantae</taxon>
        <taxon>Streptophyta</taxon>
        <taxon>Embryophyta</taxon>
        <taxon>Tracheophyta</taxon>
        <taxon>Spermatophyta</taxon>
        <taxon>Magnoliopsida</taxon>
        <taxon>eudicotyledons</taxon>
        <taxon>Gunneridae</taxon>
        <taxon>Pentapetalae</taxon>
        <taxon>rosids</taxon>
        <taxon>fabids</taxon>
        <taxon>Fabales</taxon>
        <taxon>Fabaceae</taxon>
        <taxon>Papilionoideae</taxon>
        <taxon>50 kb inversion clade</taxon>
        <taxon>NPAAA clade</taxon>
        <taxon>Hologalegina</taxon>
        <taxon>IRL clade</taxon>
        <taxon>Trifolieae</taxon>
        <taxon>Trifolium</taxon>
    </lineage>
</organism>
<feature type="compositionally biased region" description="Polar residues" evidence="1">
    <location>
        <begin position="1"/>
        <end position="12"/>
    </location>
</feature>
<dbReference type="GO" id="GO:0060090">
    <property type="term" value="F:molecular adaptor activity"/>
    <property type="evidence" value="ECO:0007669"/>
    <property type="project" value="TreeGrafter"/>
</dbReference>
<feature type="compositionally biased region" description="Low complexity" evidence="1">
    <location>
        <begin position="47"/>
        <end position="61"/>
    </location>
</feature>
<feature type="region of interest" description="Disordered" evidence="1">
    <location>
        <begin position="47"/>
        <end position="162"/>
    </location>
</feature>
<gene>
    <name evidence="3" type="ORF">L195_g001208</name>
</gene>
<sequence>MGSTFFDTNLYPQGSMGGVPEPLRPKPGQLSLSQQRVYEDFVRLPWQNQSSQSSHSTAVQSANSGLTGTSAPASGQINPSYSLNTGYEGVSRPIDDMPESNFTPHYSASSIHIRSAGNASQHSRENDSVASFPSTASTPELHTVDSSDAVKEPGASSQPLVSSGAVDRIGSSFLEPSLTTRDALDKYQIVAQKPVSHCQLEALVNNDSREAEIQGVISEVPEIILKCVSRDEAALAVAQKVFKGLYDNASNNVHVGAYLAILTAIRDVCKLAVKELTSWVIYSDEERKYNKDITVGLIRSELLNLTEYNVHMAKLIDGGRNKAATEFSISLLQTLVIEEPKVISELHNLIDALAKLAIKPGYPESLQQLIEMIKNPAALSASNAGKEDKAKQLRDNKAPGLLVVNRVESAEPDPAGFRDQVS</sequence>
<comment type="caution">
    <text evidence="3">The sequence shown here is derived from an EMBL/GenBank/DDBJ whole genome shotgun (WGS) entry which is preliminary data.</text>
</comment>
<dbReference type="AlphaFoldDB" id="A0A2K3NP26"/>
<dbReference type="Pfam" id="PF25097">
    <property type="entry name" value="ARM_Cnot1"/>
    <property type="match status" value="1"/>
</dbReference>
<accession>A0A2K3NP26</accession>
<feature type="region of interest" description="Disordered" evidence="1">
    <location>
        <begin position="1"/>
        <end position="34"/>
    </location>
</feature>
<dbReference type="PANTHER" id="PTHR13162">
    <property type="entry name" value="CCR4-NOT TRANSCRIPTION COMPLEX"/>
    <property type="match status" value="1"/>
</dbReference>
<reference evidence="3 4" key="1">
    <citation type="journal article" date="2014" name="Am. J. Bot.">
        <title>Genome assembly and annotation for red clover (Trifolium pratense; Fabaceae).</title>
        <authorList>
            <person name="Istvanek J."/>
            <person name="Jaros M."/>
            <person name="Krenek A."/>
            <person name="Repkova J."/>
        </authorList>
    </citation>
    <scope>NUCLEOTIDE SEQUENCE [LARGE SCALE GENOMIC DNA]</scope>
    <source>
        <strain evidence="4">cv. Tatra</strain>
        <tissue evidence="3">Young leaves</tissue>
    </source>
</reference>
<dbReference type="PANTHER" id="PTHR13162:SF8">
    <property type="entry name" value="CCR4-NOT TRANSCRIPTION COMPLEX SUBUNIT 1"/>
    <property type="match status" value="1"/>
</dbReference>
<dbReference type="GO" id="GO:0030015">
    <property type="term" value="C:CCR4-NOT core complex"/>
    <property type="evidence" value="ECO:0007669"/>
    <property type="project" value="InterPro"/>
</dbReference>
<name>A0A2K3NP26_TRIPR</name>
<feature type="domain" description="CCR4-NOT transcription complex subunit 1-like NOT1 connector" evidence="2">
    <location>
        <begin position="201"/>
        <end position="375"/>
    </location>
</feature>
<feature type="compositionally biased region" description="Polar residues" evidence="1">
    <location>
        <begin position="128"/>
        <end position="141"/>
    </location>
</feature>
<dbReference type="EMBL" id="ASHM01000473">
    <property type="protein sequence ID" value="PNY04781.1"/>
    <property type="molecule type" value="Genomic_DNA"/>
</dbReference>
<evidence type="ECO:0000259" key="2">
    <source>
        <dbReference type="Pfam" id="PF25097"/>
    </source>
</evidence>
<dbReference type="InterPro" id="IPR055454">
    <property type="entry name" value="CNOT1-like_NOT1_connector"/>
</dbReference>
<evidence type="ECO:0000256" key="1">
    <source>
        <dbReference type="SAM" id="MobiDB-lite"/>
    </source>
</evidence>
<dbReference type="GO" id="GO:0000288">
    <property type="term" value="P:nuclear-transcribed mRNA catabolic process, deadenylation-dependent decay"/>
    <property type="evidence" value="ECO:0007669"/>
    <property type="project" value="TreeGrafter"/>
</dbReference>
<proteinExistence type="predicted"/>
<reference evidence="3 4" key="2">
    <citation type="journal article" date="2017" name="Front. Plant Sci.">
        <title>Gene Classification and Mining of Molecular Markers Useful in Red Clover (Trifolium pratense) Breeding.</title>
        <authorList>
            <person name="Istvanek J."/>
            <person name="Dluhosova J."/>
            <person name="Dluhos P."/>
            <person name="Patkova L."/>
            <person name="Nedelnik J."/>
            <person name="Repkova J."/>
        </authorList>
    </citation>
    <scope>NUCLEOTIDE SEQUENCE [LARGE SCALE GENOMIC DNA]</scope>
    <source>
        <strain evidence="4">cv. Tatra</strain>
        <tissue evidence="3">Young leaves</tissue>
    </source>
</reference>
<protein>
    <submittedName>
        <fullName evidence="3">Ccr4-not transcription complex subunit 1-like protein</fullName>
    </submittedName>
</protein>
<feature type="compositionally biased region" description="Basic and acidic residues" evidence="1">
    <location>
        <begin position="142"/>
        <end position="151"/>
    </location>
</feature>
<feature type="compositionally biased region" description="Polar residues" evidence="1">
    <location>
        <begin position="62"/>
        <end position="85"/>
    </location>
</feature>
<dbReference type="CDD" id="cd20710">
    <property type="entry name" value="NOT1_connector"/>
    <property type="match status" value="1"/>
</dbReference>
<feature type="compositionally biased region" description="Polar residues" evidence="1">
    <location>
        <begin position="100"/>
        <end position="121"/>
    </location>
</feature>
<dbReference type="InterPro" id="IPR040398">
    <property type="entry name" value="Not1"/>
</dbReference>
<dbReference type="Proteomes" id="UP000236291">
    <property type="component" value="Unassembled WGS sequence"/>
</dbReference>
<evidence type="ECO:0000313" key="3">
    <source>
        <dbReference type="EMBL" id="PNY04781.1"/>
    </source>
</evidence>
<dbReference type="GO" id="GO:0000932">
    <property type="term" value="C:P-body"/>
    <property type="evidence" value="ECO:0007669"/>
    <property type="project" value="TreeGrafter"/>
</dbReference>
<evidence type="ECO:0000313" key="4">
    <source>
        <dbReference type="Proteomes" id="UP000236291"/>
    </source>
</evidence>
<dbReference type="GO" id="GO:0017148">
    <property type="term" value="P:negative regulation of translation"/>
    <property type="evidence" value="ECO:0007669"/>
    <property type="project" value="InterPro"/>
</dbReference>